<dbReference type="Proteomes" id="UP000675047">
    <property type="component" value="Unassembled WGS sequence"/>
</dbReference>
<protein>
    <submittedName>
        <fullName evidence="3">Family 10 glycosylhydrolase</fullName>
    </submittedName>
</protein>
<name>A0A941B2H2_9FLAO</name>
<evidence type="ECO:0000256" key="1">
    <source>
        <dbReference type="ARBA" id="ARBA00022729"/>
    </source>
</evidence>
<evidence type="ECO:0000313" key="4">
    <source>
        <dbReference type="Proteomes" id="UP000675047"/>
    </source>
</evidence>
<keyword evidence="4" id="KW-1185">Reference proteome</keyword>
<gene>
    <name evidence="3" type="ORF">J3495_05190</name>
</gene>
<dbReference type="PANTHER" id="PTHR43405:SF1">
    <property type="entry name" value="GLYCOSYL HYDROLASE DIGH"/>
    <property type="match status" value="1"/>
</dbReference>
<dbReference type="EMBL" id="JAGFBV010000006">
    <property type="protein sequence ID" value="MBP4137473.1"/>
    <property type="molecule type" value="Genomic_DNA"/>
</dbReference>
<dbReference type="PANTHER" id="PTHR43405">
    <property type="entry name" value="GLYCOSYL HYDROLASE DIGH"/>
    <property type="match status" value="1"/>
</dbReference>
<dbReference type="Pfam" id="PF02638">
    <property type="entry name" value="GHL10"/>
    <property type="match status" value="1"/>
</dbReference>
<dbReference type="InterPro" id="IPR003790">
    <property type="entry name" value="GHL10"/>
</dbReference>
<keyword evidence="1" id="KW-0732">Signal</keyword>
<dbReference type="RefSeq" id="WP_210665510.1">
    <property type="nucleotide sequence ID" value="NZ_JAGFBV010000006.1"/>
</dbReference>
<feature type="domain" description="Glycosyl hydrolase-like 10" evidence="2">
    <location>
        <begin position="33"/>
        <end position="349"/>
    </location>
</feature>
<comment type="caution">
    <text evidence="3">The sequence shown here is derived from an EMBL/GenBank/DDBJ whole genome shotgun (WGS) entry which is preliminary data.</text>
</comment>
<dbReference type="InterPro" id="IPR052177">
    <property type="entry name" value="Divisome_Glycosyl_Hydrolase"/>
</dbReference>
<dbReference type="SUPFAM" id="SSF51445">
    <property type="entry name" value="(Trans)glycosidases"/>
    <property type="match status" value="1"/>
</dbReference>
<proteinExistence type="predicted"/>
<accession>A0A941B2H2</accession>
<evidence type="ECO:0000259" key="2">
    <source>
        <dbReference type="Pfam" id="PF02638"/>
    </source>
</evidence>
<dbReference type="AlphaFoldDB" id="A0A941B2H2"/>
<sequence>MHKNQYLIPLILLLLSFGWNVNSQDKNRHPKNEFRGVWIATVVNIDWPKTNADGVEKEKADYLEILETYKKLNYNAVIVQIRSVGDAFYASDLAPWSRFLTGKEGQAPNPNYDTLAWMIEQAHVRGFEFHAWMNPYRATFDLNKQLLSANHDANKHPEWMIEYAGKIYYDPALPEVQEHLTKIVKEVVDKYDVDAIHFDDYFYPYTVPGKQFNDSASFKKYGNGMTIGDFRRANVSNFVHTIATTIKASKPWVQFGISPFGVWRNKTMDPKGSDTQSGQTNYDDLYADPLLWMDQKWIDYIVPQLYWSIAHPKVSYAKLLKWWSENSNNAAIYIGNSSYKVRADSDKSWNFLTEIPNQIDLTRTYPNVQGNAFFSAKSFINRNFDVVRHLEENQYKYPALPAAVPNLKQVIIDTPLVNEFVKDSTYYTFNIKYPFNTKVRYMVVYGAEDASKLDVNDASQIVSKILVYENTGTISFSLPKEKMNLYKVCAVTFIDYFANESSPTVIDLNTPFKINLPVQTDENR</sequence>
<organism evidence="3 4">
    <name type="scientific">Flavobacterium geliluteum</name>
    <dbReference type="NCBI Taxonomy" id="2816120"/>
    <lineage>
        <taxon>Bacteria</taxon>
        <taxon>Pseudomonadati</taxon>
        <taxon>Bacteroidota</taxon>
        <taxon>Flavobacteriia</taxon>
        <taxon>Flavobacteriales</taxon>
        <taxon>Flavobacteriaceae</taxon>
        <taxon>Flavobacterium</taxon>
    </lineage>
</organism>
<dbReference type="InterPro" id="IPR017853">
    <property type="entry name" value="GH"/>
</dbReference>
<reference evidence="3 4" key="1">
    <citation type="submission" date="2021-03" db="EMBL/GenBank/DDBJ databases">
        <title>Flavobacterium Flabelliformis Sp. Nov. And Flavobacterium Geliluteum Sp. Nov., Two Novel Multidrug Resistant Psychrophilic Species Isolated From Antarctica.</title>
        <authorList>
            <person name="Kralova S."/>
            <person name="Busse H.J."/>
            <person name="Bezdicek M."/>
            <person name="Nykrynova M."/>
            <person name="Kroupova E."/>
            <person name="Krsek D."/>
            <person name="Sedlacek I."/>
        </authorList>
    </citation>
    <scope>NUCLEOTIDE SEQUENCE [LARGE SCALE GENOMIC DNA]</scope>
    <source>
        <strain evidence="3 4">P7388</strain>
    </source>
</reference>
<evidence type="ECO:0000313" key="3">
    <source>
        <dbReference type="EMBL" id="MBP4137473.1"/>
    </source>
</evidence>
<dbReference type="Gene3D" id="3.20.20.80">
    <property type="entry name" value="Glycosidases"/>
    <property type="match status" value="1"/>
</dbReference>